<name>A0A2T9ZKZ5_9FUNG</name>
<keyword evidence="2" id="KW-1185">Reference proteome</keyword>
<dbReference type="PANTHER" id="PTHR18895:SF74">
    <property type="entry name" value="MTRF1L RELEASE FACTOR GLUTAMINE METHYLTRANSFERASE"/>
    <property type="match status" value="1"/>
</dbReference>
<dbReference type="Proteomes" id="UP000245609">
    <property type="component" value="Unassembled WGS sequence"/>
</dbReference>
<organism evidence="1 2">
    <name type="scientific">Smittium megazygosporum</name>
    <dbReference type="NCBI Taxonomy" id="133381"/>
    <lineage>
        <taxon>Eukaryota</taxon>
        <taxon>Fungi</taxon>
        <taxon>Fungi incertae sedis</taxon>
        <taxon>Zoopagomycota</taxon>
        <taxon>Kickxellomycotina</taxon>
        <taxon>Harpellomycetes</taxon>
        <taxon>Harpellales</taxon>
        <taxon>Legeriomycetaceae</taxon>
        <taxon>Smittium</taxon>
    </lineage>
</organism>
<dbReference type="GO" id="GO:0005739">
    <property type="term" value="C:mitochondrion"/>
    <property type="evidence" value="ECO:0007669"/>
    <property type="project" value="TreeGrafter"/>
</dbReference>
<dbReference type="GO" id="GO:0008168">
    <property type="term" value="F:methyltransferase activity"/>
    <property type="evidence" value="ECO:0007669"/>
    <property type="project" value="InterPro"/>
</dbReference>
<comment type="caution">
    <text evidence="1">The sequence shown here is derived from an EMBL/GenBank/DDBJ whole genome shotgun (WGS) entry which is preliminary data.</text>
</comment>
<gene>
    <name evidence="1" type="ORF">BB560_000211</name>
</gene>
<dbReference type="InterPro" id="IPR050320">
    <property type="entry name" value="N5-glutamine_MTase"/>
</dbReference>
<dbReference type="PANTHER" id="PTHR18895">
    <property type="entry name" value="HEMK METHYLTRANSFERASE"/>
    <property type="match status" value="1"/>
</dbReference>
<sequence length="284" mass="33062">MPRIRIQAFYRQLYKKLQEYHNNVETANFEFRWLLLHSKTVSQNLKNKGVDFSRGLGIFKKAVLPISFYQQSWLSRAVRQRVKFDKPFQYILGTQPFNKLQILVRKPVLIPRWETEEWSTRVGCLVANGISKEDYTSNSPFRILDLSDSLNHNVSKLPIDLIVSNPPYVSHSEYQSVENQVKNWEDKRALVPMYQDHQISHCVQDVDGSSMLMKILCLFEKLVASSQISNKNTSLTVPKLVLELGNSTQAQKLKRYTESSSVLNRFRSEIWNDLAGNVRNFVLY</sequence>
<dbReference type="PROSITE" id="PS00092">
    <property type="entry name" value="N6_MTASE"/>
    <property type="match status" value="1"/>
</dbReference>
<dbReference type="GO" id="GO:0032259">
    <property type="term" value="P:methylation"/>
    <property type="evidence" value="ECO:0007669"/>
    <property type="project" value="InterPro"/>
</dbReference>
<evidence type="ECO:0000313" key="2">
    <source>
        <dbReference type="Proteomes" id="UP000245609"/>
    </source>
</evidence>
<dbReference type="AlphaFoldDB" id="A0A2T9ZKZ5"/>
<dbReference type="EMBL" id="MBFS01000020">
    <property type="protein sequence ID" value="PVV05264.1"/>
    <property type="molecule type" value="Genomic_DNA"/>
</dbReference>
<dbReference type="GO" id="GO:0003676">
    <property type="term" value="F:nucleic acid binding"/>
    <property type="evidence" value="ECO:0007669"/>
    <property type="project" value="InterPro"/>
</dbReference>
<dbReference type="InterPro" id="IPR029063">
    <property type="entry name" value="SAM-dependent_MTases_sf"/>
</dbReference>
<dbReference type="Gene3D" id="3.40.50.150">
    <property type="entry name" value="Vaccinia Virus protein VP39"/>
    <property type="match status" value="1"/>
</dbReference>
<dbReference type="SUPFAM" id="SSF53335">
    <property type="entry name" value="S-adenosyl-L-methionine-dependent methyltransferases"/>
    <property type="match status" value="1"/>
</dbReference>
<dbReference type="OrthoDB" id="269872at2759"/>
<evidence type="ECO:0000313" key="1">
    <source>
        <dbReference type="EMBL" id="PVV05264.1"/>
    </source>
</evidence>
<proteinExistence type="predicted"/>
<reference evidence="1 2" key="1">
    <citation type="journal article" date="2018" name="MBio">
        <title>Comparative Genomics Reveals the Core Gene Toolbox for the Fungus-Insect Symbiosis.</title>
        <authorList>
            <person name="Wang Y."/>
            <person name="Stata M."/>
            <person name="Wang W."/>
            <person name="Stajich J.E."/>
            <person name="White M.M."/>
            <person name="Moncalvo J.M."/>
        </authorList>
    </citation>
    <scope>NUCLEOTIDE SEQUENCE [LARGE SCALE GENOMIC DNA]</scope>
    <source>
        <strain evidence="1 2">SC-DP-2</strain>
    </source>
</reference>
<dbReference type="STRING" id="133381.A0A2T9ZKZ5"/>
<protein>
    <submittedName>
        <fullName evidence="1">Uncharacterized protein</fullName>
    </submittedName>
</protein>
<dbReference type="InterPro" id="IPR002052">
    <property type="entry name" value="DNA_methylase_N6_adenine_CS"/>
</dbReference>
<accession>A0A2T9ZKZ5</accession>